<keyword evidence="4 5" id="KW-0413">Isomerase</keyword>
<dbReference type="InterPro" id="IPR046357">
    <property type="entry name" value="PPIase_dom_sf"/>
</dbReference>
<evidence type="ECO:0000256" key="2">
    <source>
        <dbReference type="ARBA" id="ARBA00006577"/>
    </source>
</evidence>
<evidence type="ECO:0000256" key="4">
    <source>
        <dbReference type="ARBA" id="ARBA00023235"/>
    </source>
</evidence>
<name>A0ABT4UHC1_9BACT</name>
<proteinExistence type="inferred from homology"/>
<evidence type="ECO:0000256" key="1">
    <source>
        <dbReference type="ARBA" id="ARBA00000971"/>
    </source>
</evidence>
<protein>
    <recommendedName>
        <fullName evidence="6">Peptidyl-prolyl cis-trans isomerase</fullName>
        <ecNumber evidence="6">5.2.1.8</ecNumber>
    </recommendedName>
</protein>
<dbReference type="PROSITE" id="PS51257">
    <property type="entry name" value="PROKAR_LIPOPROTEIN"/>
    <property type="match status" value="1"/>
</dbReference>
<dbReference type="RefSeq" id="WP_407030573.1">
    <property type="nucleotide sequence ID" value="NZ_JAQGEF010000005.1"/>
</dbReference>
<organism evidence="8 9">
    <name type="scientific">Polluticaenibacter yanchengensis</name>
    <dbReference type="NCBI Taxonomy" id="3014562"/>
    <lineage>
        <taxon>Bacteria</taxon>
        <taxon>Pseudomonadati</taxon>
        <taxon>Bacteroidota</taxon>
        <taxon>Chitinophagia</taxon>
        <taxon>Chitinophagales</taxon>
        <taxon>Chitinophagaceae</taxon>
        <taxon>Polluticaenibacter</taxon>
    </lineage>
</organism>
<dbReference type="PROSITE" id="PS50059">
    <property type="entry name" value="FKBP_PPIASE"/>
    <property type="match status" value="1"/>
</dbReference>
<evidence type="ECO:0000313" key="9">
    <source>
        <dbReference type="Proteomes" id="UP001210231"/>
    </source>
</evidence>
<dbReference type="Pfam" id="PF00254">
    <property type="entry name" value="FKBP_C"/>
    <property type="match status" value="1"/>
</dbReference>
<comment type="catalytic activity">
    <reaction evidence="1 5 6">
        <text>[protein]-peptidylproline (omega=180) = [protein]-peptidylproline (omega=0)</text>
        <dbReference type="Rhea" id="RHEA:16237"/>
        <dbReference type="Rhea" id="RHEA-COMP:10747"/>
        <dbReference type="Rhea" id="RHEA-COMP:10748"/>
        <dbReference type="ChEBI" id="CHEBI:83833"/>
        <dbReference type="ChEBI" id="CHEBI:83834"/>
        <dbReference type="EC" id="5.2.1.8"/>
    </reaction>
</comment>
<evidence type="ECO:0000313" key="8">
    <source>
        <dbReference type="EMBL" id="MDA3614245.1"/>
    </source>
</evidence>
<dbReference type="PANTHER" id="PTHR43811:SF19">
    <property type="entry name" value="39 KDA FK506-BINDING NUCLEAR PROTEIN"/>
    <property type="match status" value="1"/>
</dbReference>
<evidence type="ECO:0000256" key="3">
    <source>
        <dbReference type="ARBA" id="ARBA00023110"/>
    </source>
</evidence>
<reference evidence="8 9" key="1">
    <citation type="submission" date="2022-12" db="EMBL/GenBank/DDBJ databases">
        <title>Chitinophagaceae gen. sp. nov., a new member of the family Chitinophagaceae, isolated from soil in a chemical factory.</title>
        <authorList>
            <person name="Ke Z."/>
        </authorList>
    </citation>
    <scope>NUCLEOTIDE SEQUENCE [LARGE SCALE GENOMIC DNA]</scope>
    <source>
        <strain evidence="8 9">LY-5</strain>
    </source>
</reference>
<gene>
    <name evidence="8" type="ORF">O3P16_05460</name>
</gene>
<accession>A0ABT4UHC1</accession>
<evidence type="ECO:0000256" key="5">
    <source>
        <dbReference type="PROSITE-ProRule" id="PRU00277"/>
    </source>
</evidence>
<dbReference type="EC" id="5.2.1.8" evidence="6"/>
<feature type="domain" description="PPIase FKBP-type" evidence="7">
    <location>
        <begin position="73"/>
        <end position="154"/>
    </location>
</feature>
<dbReference type="SUPFAM" id="SSF54534">
    <property type="entry name" value="FKBP-like"/>
    <property type="match status" value="1"/>
</dbReference>
<keyword evidence="9" id="KW-1185">Reference proteome</keyword>
<dbReference type="GO" id="GO:0003755">
    <property type="term" value="F:peptidyl-prolyl cis-trans isomerase activity"/>
    <property type="evidence" value="ECO:0007669"/>
    <property type="project" value="UniProtKB-EC"/>
</dbReference>
<dbReference type="InterPro" id="IPR001179">
    <property type="entry name" value="PPIase_FKBP_dom"/>
</dbReference>
<comment type="similarity">
    <text evidence="2 6">Belongs to the FKBP-type PPIase family.</text>
</comment>
<keyword evidence="3 5" id="KW-0697">Rotamase</keyword>
<dbReference type="Gene3D" id="3.10.50.40">
    <property type="match status" value="1"/>
</dbReference>
<dbReference type="Proteomes" id="UP001210231">
    <property type="component" value="Unassembled WGS sequence"/>
</dbReference>
<sequence length="155" mass="16913">MRKTAFLVSILTLVFFACKKDNDCKAPSVTVPADEIAQLKTFIDTSHIDATFDSRGFYYKTAAAGGTDKPNNCSVIEIGYKGTLVNGVKFDSKDLYAFSMGALITGWQYGVPLIGKDGYITLYLPPTLGYGSRPNGAIPANSILIFEIKLLNFYN</sequence>
<evidence type="ECO:0000256" key="6">
    <source>
        <dbReference type="RuleBase" id="RU003915"/>
    </source>
</evidence>
<dbReference type="PANTHER" id="PTHR43811">
    <property type="entry name" value="FKBP-TYPE PEPTIDYL-PROLYL CIS-TRANS ISOMERASE FKPA"/>
    <property type="match status" value="1"/>
</dbReference>
<comment type="caution">
    <text evidence="8">The sequence shown here is derived from an EMBL/GenBank/DDBJ whole genome shotgun (WGS) entry which is preliminary data.</text>
</comment>
<dbReference type="EMBL" id="JAQGEF010000005">
    <property type="protein sequence ID" value="MDA3614245.1"/>
    <property type="molecule type" value="Genomic_DNA"/>
</dbReference>
<evidence type="ECO:0000259" key="7">
    <source>
        <dbReference type="PROSITE" id="PS50059"/>
    </source>
</evidence>